<name>A0A290Q429_9BACT</name>
<organism evidence="1 2">
    <name type="scientific">Nibricoccus aquaticus</name>
    <dbReference type="NCBI Taxonomy" id="2576891"/>
    <lineage>
        <taxon>Bacteria</taxon>
        <taxon>Pseudomonadati</taxon>
        <taxon>Verrucomicrobiota</taxon>
        <taxon>Opitutia</taxon>
        <taxon>Opitutales</taxon>
        <taxon>Opitutaceae</taxon>
        <taxon>Nibricoccus</taxon>
    </lineage>
</organism>
<evidence type="ECO:0000313" key="2">
    <source>
        <dbReference type="Proteomes" id="UP000217265"/>
    </source>
</evidence>
<evidence type="ECO:0000313" key="1">
    <source>
        <dbReference type="EMBL" id="ATC63254.1"/>
    </source>
</evidence>
<accession>A0A290Q429</accession>
<dbReference type="EMBL" id="CP023344">
    <property type="protein sequence ID" value="ATC63254.1"/>
    <property type="molecule type" value="Genomic_DNA"/>
</dbReference>
<dbReference type="Proteomes" id="UP000217265">
    <property type="component" value="Chromosome"/>
</dbReference>
<dbReference type="AlphaFoldDB" id="A0A290Q429"/>
<protein>
    <submittedName>
        <fullName evidence="1">Uncharacterized protein</fullName>
    </submittedName>
</protein>
<sequence length="69" mass="6918">MGGASGAGVVCSGTGASTAVVAASTAFATGIVNERCALSISGWMRPSTRFAFRLRASAPRCSVCTFVTK</sequence>
<gene>
    <name evidence="1" type="ORF">CMV30_04400</name>
</gene>
<dbReference type="KEGG" id="vbh:CMV30_04400"/>
<keyword evidence="2" id="KW-1185">Reference proteome</keyword>
<reference evidence="1 2" key="1">
    <citation type="submission" date="2017-09" db="EMBL/GenBank/DDBJ databases">
        <title>Complete genome sequence of Verrucomicrobial strain HZ-65, isolated from freshwater.</title>
        <authorList>
            <person name="Choi A."/>
        </authorList>
    </citation>
    <scope>NUCLEOTIDE SEQUENCE [LARGE SCALE GENOMIC DNA]</scope>
    <source>
        <strain evidence="1 2">HZ-65</strain>
    </source>
</reference>
<proteinExistence type="predicted"/>